<dbReference type="PROSITE" id="PS50011">
    <property type="entry name" value="PROTEIN_KINASE_DOM"/>
    <property type="match status" value="1"/>
</dbReference>
<dbReference type="Proteomes" id="UP000247409">
    <property type="component" value="Unassembled WGS sequence"/>
</dbReference>
<dbReference type="InterPro" id="IPR000719">
    <property type="entry name" value="Prot_kinase_dom"/>
</dbReference>
<keyword evidence="3" id="KW-0808">Transferase</keyword>
<evidence type="ECO:0000313" key="3">
    <source>
        <dbReference type="EMBL" id="PXF47144.1"/>
    </source>
</evidence>
<keyword evidence="1" id="KW-0732">Signal</keyword>
<feature type="chain" id="PRO_5016059774" evidence="1">
    <location>
        <begin position="23"/>
        <end position="539"/>
    </location>
</feature>
<dbReference type="GO" id="GO:0004672">
    <property type="term" value="F:protein kinase activity"/>
    <property type="evidence" value="ECO:0007669"/>
    <property type="project" value="InterPro"/>
</dbReference>
<organism evidence="3 4">
    <name type="scientific">Gracilariopsis chorda</name>
    <dbReference type="NCBI Taxonomy" id="448386"/>
    <lineage>
        <taxon>Eukaryota</taxon>
        <taxon>Rhodophyta</taxon>
        <taxon>Florideophyceae</taxon>
        <taxon>Rhodymeniophycidae</taxon>
        <taxon>Gracilariales</taxon>
        <taxon>Gracilariaceae</taxon>
        <taxon>Gracilariopsis</taxon>
    </lineage>
</organism>
<evidence type="ECO:0000256" key="1">
    <source>
        <dbReference type="SAM" id="SignalP"/>
    </source>
</evidence>
<dbReference type="SUPFAM" id="SSF56112">
    <property type="entry name" value="Protein kinase-like (PK-like)"/>
    <property type="match status" value="1"/>
</dbReference>
<dbReference type="CDD" id="cd05121">
    <property type="entry name" value="ABC1_ADCK3-like"/>
    <property type="match status" value="1"/>
</dbReference>
<dbReference type="Pfam" id="PF03109">
    <property type="entry name" value="ABC1"/>
    <property type="match status" value="2"/>
</dbReference>
<reference evidence="3 4" key="1">
    <citation type="journal article" date="2018" name="Mol. Biol. Evol.">
        <title>Analysis of the draft genome of the red seaweed Gracilariopsis chorda provides insights into genome size evolution in Rhodophyta.</title>
        <authorList>
            <person name="Lee J."/>
            <person name="Yang E.C."/>
            <person name="Graf L."/>
            <person name="Yang J.H."/>
            <person name="Qiu H."/>
            <person name="Zel Zion U."/>
            <person name="Chan C.X."/>
            <person name="Stephens T.G."/>
            <person name="Weber A.P.M."/>
            <person name="Boo G.H."/>
            <person name="Boo S.M."/>
            <person name="Kim K.M."/>
            <person name="Shin Y."/>
            <person name="Jung M."/>
            <person name="Lee S.J."/>
            <person name="Yim H.S."/>
            <person name="Lee J.H."/>
            <person name="Bhattacharya D."/>
            <person name="Yoon H.S."/>
        </authorList>
    </citation>
    <scope>NUCLEOTIDE SEQUENCE [LARGE SCALE GENOMIC DNA]</scope>
    <source>
        <strain evidence="3 4">SKKU-2015</strain>
        <tissue evidence="3">Whole body</tissue>
    </source>
</reference>
<dbReference type="EMBL" id="NBIV01000028">
    <property type="protein sequence ID" value="PXF47144.1"/>
    <property type="molecule type" value="Genomic_DNA"/>
</dbReference>
<gene>
    <name evidence="3" type="ORF">BWQ96_03086</name>
</gene>
<accession>A0A2V3IYC7</accession>
<dbReference type="GO" id="GO:0005524">
    <property type="term" value="F:ATP binding"/>
    <property type="evidence" value="ECO:0007669"/>
    <property type="project" value="InterPro"/>
</dbReference>
<feature type="signal peptide" evidence="1">
    <location>
        <begin position="1"/>
        <end position="22"/>
    </location>
</feature>
<dbReference type="InterPro" id="IPR051130">
    <property type="entry name" value="Mito_struct-func_regulator"/>
</dbReference>
<name>A0A2V3IYC7_9FLOR</name>
<evidence type="ECO:0000313" key="4">
    <source>
        <dbReference type="Proteomes" id="UP000247409"/>
    </source>
</evidence>
<dbReference type="PANTHER" id="PTHR43173">
    <property type="entry name" value="ABC1 FAMILY PROTEIN"/>
    <property type="match status" value="1"/>
</dbReference>
<comment type="caution">
    <text evidence="3">The sequence shown here is derived from an EMBL/GenBank/DDBJ whole genome shotgun (WGS) entry which is preliminary data.</text>
</comment>
<dbReference type="OrthoDB" id="427480at2759"/>
<proteinExistence type="predicted"/>
<keyword evidence="4" id="KW-1185">Reference proteome</keyword>
<dbReference type="STRING" id="448386.A0A2V3IYC7"/>
<keyword evidence="3" id="KW-0418">Kinase</keyword>
<protein>
    <submittedName>
        <fullName evidence="3">Kinase UbiB</fullName>
    </submittedName>
</protein>
<dbReference type="AlphaFoldDB" id="A0A2V3IYC7"/>
<dbReference type="PANTHER" id="PTHR43173:SF34">
    <property type="entry name" value="ABC1 ATYPICAL KINASE-LIKE DOMAIN-CONTAINING PROTEIN"/>
    <property type="match status" value="1"/>
</dbReference>
<feature type="domain" description="Protein kinase" evidence="2">
    <location>
        <begin position="152"/>
        <end position="539"/>
    </location>
</feature>
<dbReference type="InterPro" id="IPR004147">
    <property type="entry name" value="ABC1_dom"/>
</dbReference>
<sequence length="539" mass="61809">MALFAAAKLLGRTSLLAAGATASSLVAAEYAGSDAGVVRSFTFWRHVVPMYAHYKLVEWRVATESDPHAVAAAYRPLHERYSPRVRQLALHLQGFYFKLAQIMSTRDDFLPDEYLQWTKQLQDQCPNVMPSSEAKRIVERSLDVPFDTLFAHWDDQPIGAASVAQVHRARLRESGELVAVKVLFPGMESKFTNDIQTVEVFCKYLMPQNASYFAEIKRQFATEFDATREARNLQLVHHNICATPWGRLVQVPRPLLSSKHVLVMSYLEGPKLVDGVRQWFKRVADSRGMDFDQMEREQKRLLQSGQLRMKEVRQSANETARIQRMIRLRDMLVNALIFVGNYTVRPLLGGDKWKYCKSEMPLNLGHVMDVLLRVHAHEIFMDGAFNGDPHPGNILLMPDGRLGLVDYGQVKRMSLEDRIVYAKLIVALNRDDRDEVVRIMSDEIGFRTKYMKKDIIYRTAAFFNCRDSDDITLGMNVSAFMEWLQRSDPVVRINDEFVMVGRVSVLLRGMANAFGLKLRVSDYWKEEAEMLLKSQGIKY</sequence>
<dbReference type="InterPro" id="IPR011009">
    <property type="entry name" value="Kinase-like_dom_sf"/>
</dbReference>
<evidence type="ECO:0000259" key="2">
    <source>
        <dbReference type="PROSITE" id="PS50011"/>
    </source>
</evidence>